<comment type="caution">
    <text evidence="1">The sequence shown here is derived from an EMBL/GenBank/DDBJ whole genome shotgun (WGS) entry which is preliminary data.</text>
</comment>
<sequence>MMNHSQEQDNQREDWSPGTEDNYTIQEDGNSTINNYPPPPHDDHELGTVSVPLSNTSVYTQTRSSLNVNNQDSNTNAHHPQPHQAHPHSSPILTDPNTPVTRFGHAQTLRDQHYLTQLMNNNPELDESYVPPAAPMPPPPSARSQDTENSTPMARSGSGVGSTLSSITGLSGLGIGFGSGGIGGHHHGIHGRRRPCGLLCRHIHSNNNDTIDENHEHHHDNLHERLHDHLQHHDNHDHVADGEKSPSPFKIFRGRSNSVDDGRNGANDKPRLSDDNGVSPLAGDRRMRSPSPLTRTAPVVHETPTLDCVVASPTPIPGVPCTGIGTGIPVADLSKTKIGHDIEEGIEPNDDFHTRPTHRGPINFVRTIRNRRARKHHRSNDLMIADMMNKQTPNLAPGQDLAQNGEDMMLSDLVNDDSDQEEASEEAIEEELREQDYAGESSLTESEESTNTKLTAGSQKSPKKYEFFDKEFELGRVAIVLMHCWGYLVLFVLTLGIFSLFWGVYYRREHRFKNLSFLVIQDDPKIYQDLELPDVFSSTLMRAIQLPAVAPRAGWQPKFNYEFVRDPNQLPHVMREQIYNRHYWATIWVKPNSTVDYYNALKNGEQFNLTDVYHVMHDSGRQFLGESTFLTASMLALQSAILKLQPLTITQPMAKALNNAKLLPTAMQSNFIMPILFTKHDLTSEKQTSKPIL</sequence>
<dbReference type="Proteomes" id="UP001165064">
    <property type="component" value="Unassembled WGS sequence"/>
</dbReference>
<evidence type="ECO:0000313" key="1">
    <source>
        <dbReference type="EMBL" id="GME79046.1"/>
    </source>
</evidence>
<keyword evidence="2" id="KW-1185">Reference proteome</keyword>
<gene>
    <name evidence="1" type="ORF">Amon02_000374200</name>
</gene>
<proteinExistence type="predicted"/>
<reference evidence="1" key="1">
    <citation type="submission" date="2023-04" db="EMBL/GenBank/DDBJ databases">
        <title>Ambrosiozyma monospora NBRC 10751.</title>
        <authorList>
            <person name="Ichikawa N."/>
            <person name="Sato H."/>
            <person name="Tonouchi N."/>
        </authorList>
    </citation>
    <scope>NUCLEOTIDE SEQUENCE</scope>
    <source>
        <strain evidence="1">NBRC 10751</strain>
    </source>
</reference>
<evidence type="ECO:0000313" key="2">
    <source>
        <dbReference type="Proteomes" id="UP001165064"/>
    </source>
</evidence>
<protein>
    <submittedName>
        <fullName evidence="1">Unnamed protein product</fullName>
    </submittedName>
</protein>
<organism evidence="1 2">
    <name type="scientific">Ambrosiozyma monospora</name>
    <name type="common">Yeast</name>
    <name type="synonym">Endomycopsis monosporus</name>
    <dbReference type="NCBI Taxonomy" id="43982"/>
    <lineage>
        <taxon>Eukaryota</taxon>
        <taxon>Fungi</taxon>
        <taxon>Dikarya</taxon>
        <taxon>Ascomycota</taxon>
        <taxon>Saccharomycotina</taxon>
        <taxon>Pichiomycetes</taxon>
        <taxon>Pichiales</taxon>
        <taxon>Pichiaceae</taxon>
        <taxon>Ambrosiozyma</taxon>
    </lineage>
</organism>
<dbReference type="EMBL" id="BSXS01002422">
    <property type="protein sequence ID" value="GME79046.1"/>
    <property type="molecule type" value="Genomic_DNA"/>
</dbReference>
<name>A0ACB5T1Q2_AMBMO</name>
<accession>A0ACB5T1Q2</accession>